<accession>A0A409WIP6</accession>
<evidence type="ECO:0000313" key="1">
    <source>
        <dbReference type="EMBL" id="PPQ78369.1"/>
    </source>
</evidence>
<dbReference type="EMBL" id="NHYD01003421">
    <property type="protein sequence ID" value="PPQ78369.1"/>
    <property type="molecule type" value="Genomic_DNA"/>
</dbReference>
<evidence type="ECO:0000313" key="2">
    <source>
        <dbReference type="Proteomes" id="UP000283269"/>
    </source>
</evidence>
<dbReference type="OrthoDB" id="10674419at2759"/>
<dbReference type="InParanoid" id="A0A409WIP6"/>
<sequence length="265" mass="29209">MYRCTGAADGQSGHVGVELDPFPTDNSPRIAHSEAREAVIEVDSQHPPLATAKISTANIITQIFLPDRNPIPLTSVVAETTAQIVAQELLGVDIRNERSYNAITIIKHALDYHPPRSLPPPLRLLLTHHTHLSEPRLDVVLNTASILKIRILEELVGNDQPQSRVGVENIAEGELRSFFFSEETPQLTFTGYLRRLGRWLSGHAGEEGVRDLERGEEINQVDRLWLGGVVKGVVSEMRRICELDPPTTSESAVGVAGGGWMARLR</sequence>
<name>A0A409WIP6_PSICY</name>
<comment type="caution">
    <text evidence="1">The sequence shown here is derived from an EMBL/GenBank/DDBJ whole genome shotgun (WGS) entry which is preliminary data.</text>
</comment>
<reference evidence="1 2" key="1">
    <citation type="journal article" date="2018" name="Evol. Lett.">
        <title>Horizontal gene cluster transfer increased hallucinogenic mushroom diversity.</title>
        <authorList>
            <person name="Reynolds H.T."/>
            <person name="Vijayakumar V."/>
            <person name="Gluck-Thaler E."/>
            <person name="Korotkin H.B."/>
            <person name="Matheny P.B."/>
            <person name="Slot J.C."/>
        </authorList>
    </citation>
    <scope>NUCLEOTIDE SEQUENCE [LARGE SCALE GENOMIC DNA]</scope>
    <source>
        <strain evidence="1 2">2631</strain>
    </source>
</reference>
<dbReference type="AlphaFoldDB" id="A0A409WIP6"/>
<proteinExistence type="predicted"/>
<gene>
    <name evidence="1" type="ORF">CVT25_011652</name>
</gene>
<dbReference type="Proteomes" id="UP000283269">
    <property type="component" value="Unassembled WGS sequence"/>
</dbReference>
<keyword evidence="2" id="KW-1185">Reference proteome</keyword>
<organism evidence="1 2">
    <name type="scientific">Psilocybe cyanescens</name>
    <dbReference type="NCBI Taxonomy" id="93625"/>
    <lineage>
        <taxon>Eukaryota</taxon>
        <taxon>Fungi</taxon>
        <taxon>Dikarya</taxon>
        <taxon>Basidiomycota</taxon>
        <taxon>Agaricomycotina</taxon>
        <taxon>Agaricomycetes</taxon>
        <taxon>Agaricomycetidae</taxon>
        <taxon>Agaricales</taxon>
        <taxon>Agaricineae</taxon>
        <taxon>Strophariaceae</taxon>
        <taxon>Psilocybe</taxon>
    </lineage>
</organism>
<protein>
    <submittedName>
        <fullName evidence="1">Uncharacterized protein</fullName>
    </submittedName>
</protein>